<sequence>MKDWISPVYAFFDSTPKIVEENGQWAHIFKRYLNKGDARSTGNMRKHIRSCWGEEVLKGKGKIMYSHHQHMKAETKYGFQSLMKTGTPEYYIPSKSTVSRDVRLVCARTRQRIAKIVMEYAGRLNFVTDAWTLPNHHAFIAVLVHLEHNGVPLCFPLDVVEVLKVGKSLTERMLLIQ</sequence>
<name>A0A9P7FA55_9AGAM</name>
<dbReference type="OrthoDB" id="2677917at2759"/>
<organism evidence="1 2">
    <name type="scientific">Suillus discolor</name>
    <dbReference type="NCBI Taxonomy" id="1912936"/>
    <lineage>
        <taxon>Eukaryota</taxon>
        <taxon>Fungi</taxon>
        <taxon>Dikarya</taxon>
        <taxon>Basidiomycota</taxon>
        <taxon>Agaricomycotina</taxon>
        <taxon>Agaricomycetes</taxon>
        <taxon>Agaricomycetidae</taxon>
        <taxon>Boletales</taxon>
        <taxon>Suillineae</taxon>
        <taxon>Suillaceae</taxon>
        <taxon>Suillus</taxon>
    </lineage>
</organism>
<keyword evidence="2" id="KW-1185">Reference proteome</keyword>
<dbReference type="RefSeq" id="XP_041295064.1">
    <property type="nucleotide sequence ID" value="XM_041439694.1"/>
</dbReference>
<gene>
    <name evidence="1" type="ORF">F5147DRAFT_744660</name>
</gene>
<evidence type="ECO:0000313" key="1">
    <source>
        <dbReference type="EMBL" id="KAG2112007.1"/>
    </source>
</evidence>
<reference evidence="1" key="1">
    <citation type="journal article" date="2020" name="New Phytol.">
        <title>Comparative genomics reveals dynamic genome evolution in host specialist ectomycorrhizal fungi.</title>
        <authorList>
            <person name="Lofgren L.A."/>
            <person name="Nguyen N.H."/>
            <person name="Vilgalys R."/>
            <person name="Ruytinx J."/>
            <person name="Liao H.L."/>
            <person name="Branco S."/>
            <person name="Kuo A."/>
            <person name="LaButti K."/>
            <person name="Lipzen A."/>
            <person name="Andreopoulos W."/>
            <person name="Pangilinan J."/>
            <person name="Riley R."/>
            <person name="Hundley H."/>
            <person name="Na H."/>
            <person name="Barry K."/>
            <person name="Grigoriev I.V."/>
            <person name="Stajich J.E."/>
            <person name="Kennedy P.G."/>
        </authorList>
    </citation>
    <scope>NUCLEOTIDE SEQUENCE</scope>
    <source>
        <strain evidence="1">FC423</strain>
    </source>
</reference>
<dbReference type="Proteomes" id="UP000823399">
    <property type="component" value="Unassembled WGS sequence"/>
</dbReference>
<protein>
    <submittedName>
        <fullName evidence="1">Uncharacterized protein</fullName>
    </submittedName>
</protein>
<dbReference type="EMBL" id="JABBWM010000016">
    <property type="protein sequence ID" value="KAG2112007.1"/>
    <property type="molecule type" value="Genomic_DNA"/>
</dbReference>
<proteinExistence type="predicted"/>
<accession>A0A9P7FA55</accession>
<dbReference type="AlphaFoldDB" id="A0A9P7FA55"/>
<comment type="caution">
    <text evidence="1">The sequence shown here is derived from an EMBL/GenBank/DDBJ whole genome shotgun (WGS) entry which is preliminary data.</text>
</comment>
<dbReference type="GeneID" id="64701953"/>
<evidence type="ECO:0000313" key="2">
    <source>
        <dbReference type="Proteomes" id="UP000823399"/>
    </source>
</evidence>